<name>A0A4Y3KEV9_CELUD</name>
<dbReference type="Pfam" id="PF13462">
    <property type="entry name" value="Thioredoxin_4"/>
    <property type="match status" value="1"/>
</dbReference>
<evidence type="ECO:0000256" key="2">
    <source>
        <dbReference type="SAM" id="Phobius"/>
    </source>
</evidence>
<keyword evidence="2" id="KW-1133">Transmembrane helix</keyword>
<accession>A0A4Y3KEV9</accession>
<comment type="caution">
    <text evidence="4">The sequence shown here is derived from an EMBL/GenBank/DDBJ whole genome shotgun (WGS) entry which is preliminary data.</text>
</comment>
<dbReference type="Proteomes" id="UP000315842">
    <property type="component" value="Unassembled WGS sequence"/>
</dbReference>
<evidence type="ECO:0000256" key="1">
    <source>
        <dbReference type="SAM" id="MobiDB-lite"/>
    </source>
</evidence>
<keyword evidence="2" id="KW-0812">Transmembrane</keyword>
<dbReference type="AlphaFoldDB" id="A0A4Y3KEV9"/>
<keyword evidence="2" id="KW-0472">Membrane</keyword>
<proteinExistence type="predicted"/>
<evidence type="ECO:0000313" key="4">
    <source>
        <dbReference type="EMBL" id="GEA81538.1"/>
    </source>
</evidence>
<sequence>MPTNDPRPTKAQRRDEARAKALQMRQEQERRARRTKILTASLLVVVIAAVGVFVGVTIKNKADTEAKYSDVVYGGSESQVVAPKLADVTAPSTANDKGGIPISAAGVGEQGADDVVVTVYFDFMCPYCGMFDAANAADLEELAASDGVTVDYRPVSFLDGQSKGTSFSTRAANALAVVADKSPEHVQDFITAMYESEPKEGTTGLTDDKIAEIAVGVGVPQDVADTFTDTVDGTFEVGKDAEEKTGTWRTFAPWVTAATQQMAIDRGGVGTPTVLIDGQEWPGEGEDKGALYQQGPLRAAVESALAAKG</sequence>
<keyword evidence="5" id="KW-1185">Reference proteome</keyword>
<dbReference type="RefSeq" id="WP_141320778.1">
    <property type="nucleotide sequence ID" value="NZ_BJLP01000031.1"/>
</dbReference>
<dbReference type="SUPFAM" id="SSF52833">
    <property type="entry name" value="Thioredoxin-like"/>
    <property type="match status" value="1"/>
</dbReference>
<dbReference type="InterPro" id="IPR036249">
    <property type="entry name" value="Thioredoxin-like_sf"/>
</dbReference>
<dbReference type="Gene3D" id="3.40.30.10">
    <property type="entry name" value="Glutaredoxin"/>
    <property type="match status" value="1"/>
</dbReference>
<dbReference type="InterPro" id="IPR012336">
    <property type="entry name" value="Thioredoxin-like_fold"/>
</dbReference>
<dbReference type="EMBL" id="BJLP01000031">
    <property type="protein sequence ID" value="GEA81538.1"/>
    <property type="molecule type" value="Genomic_DNA"/>
</dbReference>
<feature type="transmembrane region" description="Helical" evidence="2">
    <location>
        <begin position="37"/>
        <end position="58"/>
    </location>
</feature>
<evidence type="ECO:0000259" key="3">
    <source>
        <dbReference type="Pfam" id="PF13462"/>
    </source>
</evidence>
<gene>
    <name evidence="4" type="ORF">CUD01_19820</name>
</gene>
<dbReference type="CDD" id="cd02972">
    <property type="entry name" value="DsbA_family"/>
    <property type="match status" value="1"/>
</dbReference>
<organism evidence="4 5">
    <name type="scientific">Cellulomonas uda</name>
    <dbReference type="NCBI Taxonomy" id="1714"/>
    <lineage>
        <taxon>Bacteria</taxon>
        <taxon>Bacillati</taxon>
        <taxon>Actinomycetota</taxon>
        <taxon>Actinomycetes</taxon>
        <taxon>Micrococcales</taxon>
        <taxon>Cellulomonadaceae</taxon>
        <taxon>Cellulomonas</taxon>
    </lineage>
</organism>
<evidence type="ECO:0000313" key="5">
    <source>
        <dbReference type="Proteomes" id="UP000315842"/>
    </source>
</evidence>
<feature type="region of interest" description="Disordered" evidence="1">
    <location>
        <begin position="1"/>
        <end position="28"/>
    </location>
</feature>
<protein>
    <recommendedName>
        <fullName evidence="3">Thioredoxin-like fold domain-containing protein</fullName>
    </recommendedName>
</protein>
<feature type="domain" description="Thioredoxin-like fold" evidence="3">
    <location>
        <begin position="108"/>
        <end position="280"/>
    </location>
</feature>
<reference evidence="4 5" key="1">
    <citation type="submission" date="2019-06" db="EMBL/GenBank/DDBJ databases">
        <title>Whole genome shotgun sequence of Cellulomonas uda NBRC 3747.</title>
        <authorList>
            <person name="Hosoyama A."/>
            <person name="Uohara A."/>
            <person name="Ohji S."/>
            <person name="Ichikawa N."/>
        </authorList>
    </citation>
    <scope>NUCLEOTIDE SEQUENCE [LARGE SCALE GENOMIC DNA]</scope>
    <source>
        <strain evidence="4 5">NBRC 3747</strain>
    </source>
</reference>